<gene>
    <name evidence="1" type="ORF">GCM10011351_17530</name>
</gene>
<name>A0A917WUR7_9BACI</name>
<dbReference type="EMBL" id="BMLG01000008">
    <property type="protein sequence ID" value="GGM31813.1"/>
    <property type="molecule type" value="Genomic_DNA"/>
</dbReference>
<comment type="caution">
    <text evidence="1">The sequence shown here is derived from an EMBL/GenBank/DDBJ whole genome shotgun (WGS) entry which is preliminary data.</text>
</comment>
<proteinExistence type="predicted"/>
<evidence type="ECO:0000313" key="1">
    <source>
        <dbReference type="EMBL" id="GGM31813.1"/>
    </source>
</evidence>
<reference evidence="1" key="2">
    <citation type="submission" date="2020-09" db="EMBL/GenBank/DDBJ databases">
        <authorList>
            <person name="Sun Q."/>
            <person name="Zhou Y."/>
        </authorList>
    </citation>
    <scope>NUCLEOTIDE SEQUENCE</scope>
    <source>
        <strain evidence="1">CGMCC 1.6333</strain>
    </source>
</reference>
<organism evidence="1 2">
    <name type="scientific">Paraliobacillus quinghaiensis</name>
    <dbReference type="NCBI Taxonomy" id="470815"/>
    <lineage>
        <taxon>Bacteria</taxon>
        <taxon>Bacillati</taxon>
        <taxon>Bacillota</taxon>
        <taxon>Bacilli</taxon>
        <taxon>Bacillales</taxon>
        <taxon>Bacillaceae</taxon>
        <taxon>Paraliobacillus</taxon>
    </lineage>
</organism>
<keyword evidence="2" id="KW-1185">Reference proteome</keyword>
<evidence type="ECO:0000313" key="2">
    <source>
        <dbReference type="Proteomes" id="UP000618460"/>
    </source>
</evidence>
<dbReference type="AlphaFoldDB" id="A0A917WUR7"/>
<accession>A0A917WUR7</accession>
<dbReference type="RefSeq" id="WP_117155047.1">
    <property type="nucleotide sequence ID" value="NZ_BMLG01000008.1"/>
</dbReference>
<reference evidence="1" key="1">
    <citation type="journal article" date="2014" name="Int. J. Syst. Evol. Microbiol.">
        <title>Complete genome sequence of Corynebacterium casei LMG S-19264T (=DSM 44701T), isolated from a smear-ripened cheese.</title>
        <authorList>
            <consortium name="US DOE Joint Genome Institute (JGI-PGF)"/>
            <person name="Walter F."/>
            <person name="Albersmeier A."/>
            <person name="Kalinowski J."/>
            <person name="Ruckert C."/>
        </authorList>
    </citation>
    <scope>NUCLEOTIDE SEQUENCE</scope>
    <source>
        <strain evidence="1">CGMCC 1.6333</strain>
    </source>
</reference>
<sequence length="124" mass="14042">MNYIKEINPLSSSAVVALWHTLMHINNKRGWKQTFTVAAGVLRMKAGLKDSAFKRARIELQEKGYISFQSKGGNQAARYDMKSLQFTIESKKVKDKPQEINHALEQHSTEIEGEAPQTALLIQK</sequence>
<dbReference type="Proteomes" id="UP000618460">
    <property type="component" value="Unassembled WGS sequence"/>
</dbReference>
<dbReference type="OrthoDB" id="1047417at2"/>
<protein>
    <submittedName>
        <fullName evidence="1">Uncharacterized protein</fullName>
    </submittedName>
</protein>